<evidence type="ECO:0008006" key="5">
    <source>
        <dbReference type="Google" id="ProtNLM"/>
    </source>
</evidence>
<evidence type="ECO:0000256" key="1">
    <source>
        <dbReference type="ARBA" id="ARBA00022747"/>
    </source>
</evidence>
<evidence type="ECO:0000256" key="2">
    <source>
        <dbReference type="ARBA" id="ARBA00023125"/>
    </source>
</evidence>
<reference evidence="3 4" key="1">
    <citation type="submission" date="2019-06" db="EMBL/GenBank/DDBJ databases">
        <title>Genome sequence of Rhodobacteraceae bacterium D4M1.</title>
        <authorList>
            <person name="Cao J."/>
        </authorList>
    </citation>
    <scope>NUCLEOTIDE SEQUENCE [LARGE SCALE GENOMIC DNA]</scope>
    <source>
        <strain evidence="3 4">D4M1</strain>
    </source>
</reference>
<keyword evidence="2" id="KW-0238">DNA-binding</keyword>
<evidence type="ECO:0000313" key="4">
    <source>
        <dbReference type="Proteomes" id="UP000305888"/>
    </source>
</evidence>
<organism evidence="3 4">
    <name type="scientific">Paroceanicella profunda</name>
    <dbReference type="NCBI Taxonomy" id="2579971"/>
    <lineage>
        <taxon>Bacteria</taxon>
        <taxon>Pseudomonadati</taxon>
        <taxon>Pseudomonadota</taxon>
        <taxon>Alphaproteobacteria</taxon>
        <taxon>Rhodobacterales</taxon>
        <taxon>Paracoccaceae</taxon>
        <taxon>Paroceanicella</taxon>
    </lineage>
</organism>
<sequence>MKHLSEIAEVLSGILPPKGADRDAVYVQIKDLRDYNSEFLRGAAPKARRATRIAVHDLLVPSRGDQLAAFRPTPDMIGAFVGLDVYLVRPAIRRVDPDFLFIALNDIAAVRQLKASATAGALPRIPKQALDDVLLPLPSMEKQRRIARLGILAADCERLLRQRLAAEAKLNAALISRLLRTPA</sequence>
<dbReference type="OrthoDB" id="512700at2"/>
<protein>
    <recommendedName>
        <fullName evidence="5">Type I restriction modification DNA specificity domain-containing protein</fullName>
    </recommendedName>
</protein>
<gene>
    <name evidence="3" type="ORF">FDP22_10180</name>
</gene>
<dbReference type="KEGG" id="ppru:FDP22_10180"/>
<dbReference type="AlphaFoldDB" id="A0A5B8FUT4"/>
<dbReference type="RefSeq" id="WP_138579540.1">
    <property type="nucleotide sequence ID" value="NZ_CP040818.1"/>
</dbReference>
<dbReference type="GO" id="GO:0003677">
    <property type="term" value="F:DNA binding"/>
    <property type="evidence" value="ECO:0007669"/>
    <property type="project" value="UniProtKB-KW"/>
</dbReference>
<keyword evidence="4" id="KW-1185">Reference proteome</keyword>
<dbReference type="GO" id="GO:0009307">
    <property type="term" value="P:DNA restriction-modification system"/>
    <property type="evidence" value="ECO:0007669"/>
    <property type="project" value="UniProtKB-KW"/>
</dbReference>
<keyword evidence="1" id="KW-0680">Restriction system</keyword>
<name>A0A5B8FUT4_9RHOB</name>
<evidence type="ECO:0000313" key="3">
    <source>
        <dbReference type="EMBL" id="QDL92105.1"/>
    </source>
</evidence>
<dbReference type="EMBL" id="CP040818">
    <property type="protein sequence ID" value="QDL92105.1"/>
    <property type="molecule type" value="Genomic_DNA"/>
</dbReference>
<proteinExistence type="predicted"/>
<dbReference type="SUPFAM" id="SSF116734">
    <property type="entry name" value="DNA methylase specificity domain"/>
    <property type="match status" value="1"/>
</dbReference>
<dbReference type="Proteomes" id="UP000305888">
    <property type="component" value="Chromosome"/>
</dbReference>
<accession>A0A5B8FUT4</accession>
<dbReference type="Gene3D" id="3.90.220.20">
    <property type="entry name" value="DNA methylase specificity domains"/>
    <property type="match status" value="1"/>
</dbReference>
<dbReference type="InterPro" id="IPR044946">
    <property type="entry name" value="Restrct_endonuc_typeI_TRD_sf"/>
</dbReference>